<sequence>MTLFLLLGGASLALFLPLRRRPHFWQRVLLCLAVALVPMLALSWGLQGFRYFLVSSIAGLLWGVAAARFCVELSWTASLYCSIWILLTADVIYELWLFLSSLLGRAGWGLAAPDTAPFWAMQLVFFAACCVLIYATIGRGMPEDGAYRIGPRQMLSAVLLGGMFWFQFLSLQSIWGMPRDWSNQLAAPAVLTQLYCLTLLYLQTELFKKSAMQKEMEALNLLYDRQRQQYRVARQNVQIINRKCHELKVQIADLRRLNPDASTRKSLDEAEQAARLYDADVHTGNEVLDVALTEKSLLCESHGIRLNCVADGRCLAFMEPGDLYALFANALDPVIEAASHQSSPDHAMIDLLLYARQGFAVLNLVGPEEPAGSGTRPGRYEFKVVRQIVQKYSGTVTAETREGFSSLKVLVPLREES</sequence>
<feature type="transmembrane region" description="Helical" evidence="2">
    <location>
        <begin position="181"/>
        <end position="202"/>
    </location>
</feature>
<gene>
    <name evidence="3" type="ORF">H9811_03905</name>
</gene>
<keyword evidence="2" id="KW-0812">Transmembrane</keyword>
<keyword evidence="2" id="KW-1133">Transmembrane helix</keyword>
<feature type="transmembrane region" description="Helical" evidence="2">
    <location>
        <begin position="78"/>
        <end position="99"/>
    </location>
</feature>
<feature type="coiled-coil region" evidence="1">
    <location>
        <begin position="209"/>
        <end position="257"/>
    </location>
</feature>
<evidence type="ECO:0000313" key="3">
    <source>
        <dbReference type="EMBL" id="HIZ41691.1"/>
    </source>
</evidence>
<feature type="transmembrane region" description="Helical" evidence="2">
    <location>
        <begin position="49"/>
        <end position="71"/>
    </location>
</feature>
<feature type="transmembrane region" description="Helical" evidence="2">
    <location>
        <begin position="157"/>
        <end position="175"/>
    </location>
</feature>
<organism evidence="3 4">
    <name type="scientific">Candidatus Gemmiger excrementigallinarum</name>
    <dbReference type="NCBI Taxonomy" id="2838609"/>
    <lineage>
        <taxon>Bacteria</taxon>
        <taxon>Bacillati</taxon>
        <taxon>Bacillota</taxon>
        <taxon>Clostridia</taxon>
        <taxon>Eubacteriales</taxon>
        <taxon>Gemmiger</taxon>
    </lineage>
</organism>
<reference evidence="3" key="1">
    <citation type="journal article" date="2021" name="PeerJ">
        <title>Extensive microbial diversity within the chicken gut microbiome revealed by metagenomics and culture.</title>
        <authorList>
            <person name="Gilroy R."/>
            <person name="Ravi A."/>
            <person name="Getino M."/>
            <person name="Pursley I."/>
            <person name="Horton D.L."/>
            <person name="Alikhan N.F."/>
            <person name="Baker D."/>
            <person name="Gharbi K."/>
            <person name="Hall N."/>
            <person name="Watson M."/>
            <person name="Adriaenssens E.M."/>
            <person name="Foster-Nyarko E."/>
            <person name="Jarju S."/>
            <person name="Secka A."/>
            <person name="Antonio M."/>
            <person name="Oren A."/>
            <person name="Chaudhuri R.R."/>
            <person name="La Ragione R."/>
            <person name="Hildebrand F."/>
            <person name="Pallen M.J."/>
        </authorList>
    </citation>
    <scope>NUCLEOTIDE SEQUENCE</scope>
    <source>
        <strain evidence="3">ChiSxjej1B13-11774</strain>
    </source>
</reference>
<evidence type="ECO:0000256" key="2">
    <source>
        <dbReference type="SAM" id="Phobius"/>
    </source>
</evidence>
<proteinExistence type="predicted"/>
<evidence type="ECO:0000256" key="1">
    <source>
        <dbReference type="SAM" id="Coils"/>
    </source>
</evidence>
<dbReference type="EMBL" id="DXBP01000029">
    <property type="protein sequence ID" value="HIZ41691.1"/>
    <property type="molecule type" value="Genomic_DNA"/>
</dbReference>
<reference evidence="3" key="2">
    <citation type="submission" date="2021-04" db="EMBL/GenBank/DDBJ databases">
        <authorList>
            <person name="Gilroy R."/>
        </authorList>
    </citation>
    <scope>NUCLEOTIDE SEQUENCE</scope>
    <source>
        <strain evidence="3">ChiSxjej1B13-11774</strain>
    </source>
</reference>
<keyword evidence="1" id="KW-0175">Coiled coil</keyword>
<keyword evidence="2" id="KW-0472">Membrane</keyword>
<accession>A0A9D2J9K8</accession>
<dbReference type="Proteomes" id="UP000824048">
    <property type="component" value="Unassembled WGS sequence"/>
</dbReference>
<name>A0A9D2J9K8_9FIRM</name>
<dbReference type="AlphaFoldDB" id="A0A9D2J9K8"/>
<feature type="transmembrane region" description="Helical" evidence="2">
    <location>
        <begin position="119"/>
        <end position="137"/>
    </location>
</feature>
<comment type="caution">
    <text evidence="3">The sequence shown here is derived from an EMBL/GenBank/DDBJ whole genome shotgun (WGS) entry which is preliminary data.</text>
</comment>
<evidence type="ECO:0000313" key="4">
    <source>
        <dbReference type="Proteomes" id="UP000824048"/>
    </source>
</evidence>
<protein>
    <submittedName>
        <fullName evidence="3">GHKL domain-containing protein</fullName>
    </submittedName>
</protein>